<name>A0A6L7G6W1_9RHOB</name>
<sequence>MEPQPAQSEIAALIARHLTREGPMLPILHALREAYGQIPGAAPALIAEALNLSRAEVHGVISFYHDFARAPQGRHLLQICRAEACQAMGAAEMAERLLTALGLDWHGTTPDGALTVAPVYCLGLCACGPAALYDGAPLARLNAARLAQLAGEARA</sequence>
<dbReference type="GO" id="GO:0046872">
    <property type="term" value="F:metal ion binding"/>
    <property type="evidence" value="ECO:0007669"/>
    <property type="project" value="UniProtKB-KW"/>
</dbReference>
<dbReference type="Proteomes" id="UP000477911">
    <property type="component" value="Unassembled WGS sequence"/>
</dbReference>
<protein>
    <submittedName>
        <fullName evidence="8">Formate dehydrogenase subunit gamma</fullName>
    </submittedName>
</protein>
<dbReference type="GO" id="GO:0051537">
    <property type="term" value="F:2 iron, 2 sulfur cluster binding"/>
    <property type="evidence" value="ECO:0007669"/>
    <property type="project" value="UniProtKB-KW"/>
</dbReference>
<accession>A0A6L7G6W1</accession>
<evidence type="ECO:0000256" key="4">
    <source>
        <dbReference type="ARBA" id="ARBA00023004"/>
    </source>
</evidence>
<feature type="binding site" evidence="7">
    <location>
        <position position="125"/>
    </location>
    <ligand>
        <name>[2Fe-2S] cluster</name>
        <dbReference type="ChEBI" id="CHEBI:190135"/>
    </ligand>
</feature>
<feature type="binding site" evidence="7">
    <location>
        <position position="121"/>
    </location>
    <ligand>
        <name>[2Fe-2S] cluster</name>
        <dbReference type="ChEBI" id="CHEBI:190135"/>
    </ligand>
</feature>
<proteinExistence type="inferred from homology"/>
<evidence type="ECO:0000256" key="7">
    <source>
        <dbReference type="PIRSR" id="PIRSR000216-1"/>
    </source>
</evidence>
<reference evidence="8 9" key="1">
    <citation type="submission" date="2019-12" db="EMBL/GenBank/DDBJ databases">
        <authorList>
            <person name="Li M."/>
        </authorList>
    </citation>
    <scope>NUCLEOTIDE SEQUENCE [LARGE SCALE GENOMIC DNA]</scope>
    <source>
        <strain evidence="8 9">GBMRC 2024</strain>
    </source>
</reference>
<evidence type="ECO:0000256" key="6">
    <source>
        <dbReference type="ARBA" id="ARBA00034078"/>
    </source>
</evidence>
<dbReference type="Gene3D" id="1.10.10.1590">
    <property type="entry name" value="NADH-quinone oxidoreductase subunit E"/>
    <property type="match status" value="1"/>
</dbReference>
<comment type="similarity">
    <text evidence="1">Belongs to the complex I 24 kDa subunit family.</text>
</comment>
<evidence type="ECO:0000256" key="5">
    <source>
        <dbReference type="ARBA" id="ARBA00023014"/>
    </source>
</evidence>
<evidence type="ECO:0000256" key="3">
    <source>
        <dbReference type="ARBA" id="ARBA00022723"/>
    </source>
</evidence>
<keyword evidence="4 7" id="KW-0408">Iron</keyword>
<feature type="binding site" evidence="7">
    <location>
        <position position="80"/>
    </location>
    <ligand>
        <name>[2Fe-2S] cluster</name>
        <dbReference type="ChEBI" id="CHEBI:190135"/>
    </ligand>
</feature>
<dbReference type="PROSITE" id="PS01099">
    <property type="entry name" value="COMPLEX1_24K"/>
    <property type="match status" value="1"/>
</dbReference>
<comment type="caution">
    <text evidence="8">The sequence shown here is derived from an EMBL/GenBank/DDBJ whole genome shotgun (WGS) entry which is preliminary data.</text>
</comment>
<dbReference type="PANTHER" id="PTHR43342">
    <property type="entry name" value="NADH-QUINONE OXIDOREDUCTASE, E SUBUNIT"/>
    <property type="match status" value="1"/>
</dbReference>
<keyword evidence="3 7" id="KW-0479">Metal-binding</keyword>
<evidence type="ECO:0000256" key="1">
    <source>
        <dbReference type="ARBA" id="ARBA00010643"/>
    </source>
</evidence>
<dbReference type="CDD" id="cd03081">
    <property type="entry name" value="TRX_Fd_NuoE_FDH_gamma"/>
    <property type="match status" value="1"/>
</dbReference>
<dbReference type="EMBL" id="WUMU01000017">
    <property type="protein sequence ID" value="MXN19268.1"/>
    <property type="molecule type" value="Genomic_DNA"/>
</dbReference>
<dbReference type="PANTHER" id="PTHR43342:SF1">
    <property type="entry name" value="BIFURCATING [FEFE] HYDROGENASE GAMMA SUBUNIT"/>
    <property type="match status" value="1"/>
</dbReference>
<dbReference type="Gene3D" id="3.40.30.10">
    <property type="entry name" value="Glutaredoxin"/>
    <property type="match status" value="1"/>
</dbReference>
<evidence type="ECO:0000313" key="8">
    <source>
        <dbReference type="EMBL" id="MXN19268.1"/>
    </source>
</evidence>
<dbReference type="NCBIfam" id="NF004638">
    <property type="entry name" value="PRK05988.1"/>
    <property type="match status" value="1"/>
</dbReference>
<gene>
    <name evidence="8" type="ORF">GR170_15640</name>
</gene>
<dbReference type="SUPFAM" id="SSF52833">
    <property type="entry name" value="Thioredoxin-like"/>
    <property type="match status" value="1"/>
</dbReference>
<organism evidence="8 9">
    <name type="scientific">Pseudooceanicola albus</name>
    <dbReference type="NCBI Taxonomy" id="2692189"/>
    <lineage>
        <taxon>Bacteria</taxon>
        <taxon>Pseudomonadati</taxon>
        <taxon>Pseudomonadota</taxon>
        <taxon>Alphaproteobacteria</taxon>
        <taxon>Rhodobacterales</taxon>
        <taxon>Paracoccaceae</taxon>
        <taxon>Pseudooceanicola</taxon>
    </lineage>
</organism>
<evidence type="ECO:0000256" key="2">
    <source>
        <dbReference type="ARBA" id="ARBA00022714"/>
    </source>
</evidence>
<dbReference type="Pfam" id="PF01257">
    <property type="entry name" value="2Fe-2S_thioredx"/>
    <property type="match status" value="1"/>
</dbReference>
<keyword evidence="9" id="KW-1185">Reference proteome</keyword>
<dbReference type="InterPro" id="IPR028431">
    <property type="entry name" value="NADP_DH_HndA-like"/>
</dbReference>
<dbReference type="InterPro" id="IPR002023">
    <property type="entry name" value="NuoE-like"/>
</dbReference>
<dbReference type="InterPro" id="IPR041921">
    <property type="entry name" value="NuoE_N"/>
</dbReference>
<dbReference type="PIRSF" id="PIRSF000216">
    <property type="entry name" value="NADH_DH_24kDa"/>
    <property type="match status" value="1"/>
</dbReference>
<comment type="cofactor">
    <cofactor evidence="6">
        <name>[2Fe-2S] cluster</name>
        <dbReference type="ChEBI" id="CHEBI:190135"/>
    </cofactor>
</comment>
<feature type="binding site" evidence="7">
    <location>
        <position position="85"/>
    </location>
    <ligand>
        <name>[2Fe-2S] cluster</name>
        <dbReference type="ChEBI" id="CHEBI:190135"/>
    </ligand>
</feature>
<dbReference type="RefSeq" id="WP_160895388.1">
    <property type="nucleotide sequence ID" value="NZ_WUMU01000017.1"/>
</dbReference>
<dbReference type="AlphaFoldDB" id="A0A6L7G6W1"/>
<dbReference type="GO" id="GO:0016491">
    <property type="term" value="F:oxidoreductase activity"/>
    <property type="evidence" value="ECO:0007669"/>
    <property type="project" value="InterPro"/>
</dbReference>
<evidence type="ECO:0000313" key="9">
    <source>
        <dbReference type="Proteomes" id="UP000477911"/>
    </source>
</evidence>
<keyword evidence="5 7" id="KW-0411">Iron-sulfur</keyword>
<comment type="cofactor">
    <cofactor evidence="7">
        <name>[2Fe-2S] cluster</name>
        <dbReference type="ChEBI" id="CHEBI:190135"/>
    </cofactor>
    <text evidence="7">Binds 1 [2Fe-2S] cluster.</text>
</comment>
<dbReference type="InterPro" id="IPR036249">
    <property type="entry name" value="Thioredoxin-like_sf"/>
</dbReference>
<keyword evidence="2 7" id="KW-0001">2Fe-2S</keyword>